<keyword evidence="2" id="KW-0812">Transmembrane</keyword>
<keyword evidence="2" id="KW-1133">Transmembrane helix</keyword>
<evidence type="ECO:0000256" key="2">
    <source>
        <dbReference type="SAM" id="Phobius"/>
    </source>
</evidence>
<keyword evidence="4" id="KW-1185">Reference proteome</keyword>
<feature type="region of interest" description="Disordered" evidence="1">
    <location>
        <begin position="240"/>
        <end position="310"/>
    </location>
</feature>
<feature type="transmembrane region" description="Helical" evidence="2">
    <location>
        <begin position="101"/>
        <end position="121"/>
    </location>
</feature>
<dbReference type="Proteomes" id="UP000193642">
    <property type="component" value="Unassembled WGS sequence"/>
</dbReference>
<protein>
    <submittedName>
        <fullName evidence="3">Uncharacterized protein</fullName>
    </submittedName>
</protein>
<sequence length="310" mass="35120">MPEQLQLSQIIPFAGIAAQIVFAFTNKPHHVMNPQTMYPEIHVLPWVLQINYGLAYMLYGQTQGDVFLFVNSIPVNYHEWLSHSLHWHPFYNKRIRSLHEYMLFFMLLITLITNAATAVYFKDRNSTVQQIGSGVPVVTWAVVTALSLTIEKWRLLSTSRPKALEIMSCGAIFFAGAGDWTVCTTGIVWLTFSVLHGCMIVYGMFYNGGVEMGWETEEDEDVDLVVERFNREPTIEGYPPLAPHNAGYMDGPGSSSSSRMSMGRTAGEMEQYSSEYMYSQGHRNGGGDQRSSRRSVRGEKYAPEFMVNEH</sequence>
<evidence type="ECO:0000256" key="1">
    <source>
        <dbReference type="SAM" id="MobiDB-lite"/>
    </source>
</evidence>
<dbReference type="EMBL" id="MCGO01000032">
    <property type="protein sequence ID" value="ORY41400.1"/>
    <property type="molecule type" value="Genomic_DNA"/>
</dbReference>
<accession>A0A1Y2C2Z0</accession>
<organism evidence="3 4">
    <name type="scientific">Rhizoclosmatium globosum</name>
    <dbReference type="NCBI Taxonomy" id="329046"/>
    <lineage>
        <taxon>Eukaryota</taxon>
        <taxon>Fungi</taxon>
        <taxon>Fungi incertae sedis</taxon>
        <taxon>Chytridiomycota</taxon>
        <taxon>Chytridiomycota incertae sedis</taxon>
        <taxon>Chytridiomycetes</taxon>
        <taxon>Chytridiales</taxon>
        <taxon>Chytriomycetaceae</taxon>
        <taxon>Rhizoclosmatium</taxon>
    </lineage>
</organism>
<feature type="transmembrane region" description="Helical" evidence="2">
    <location>
        <begin position="133"/>
        <end position="151"/>
    </location>
</feature>
<feature type="transmembrane region" description="Helical" evidence="2">
    <location>
        <begin position="6"/>
        <end position="25"/>
    </location>
</feature>
<evidence type="ECO:0000313" key="3">
    <source>
        <dbReference type="EMBL" id="ORY41400.1"/>
    </source>
</evidence>
<dbReference type="OrthoDB" id="2112121at2759"/>
<feature type="transmembrane region" description="Helical" evidence="2">
    <location>
        <begin position="163"/>
        <end position="181"/>
    </location>
</feature>
<reference evidence="3 4" key="1">
    <citation type="submission" date="2016-07" db="EMBL/GenBank/DDBJ databases">
        <title>Pervasive Adenine N6-methylation of Active Genes in Fungi.</title>
        <authorList>
            <consortium name="DOE Joint Genome Institute"/>
            <person name="Mondo S.J."/>
            <person name="Dannebaum R.O."/>
            <person name="Kuo R.C."/>
            <person name="Labutti K."/>
            <person name="Haridas S."/>
            <person name="Kuo A."/>
            <person name="Salamov A."/>
            <person name="Ahrendt S.R."/>
            <person name="Lipzen A."/>
            <person name="Sullivan W."/>
            <person name="Andreopoulos W.B."/>
            <person name="Clum A."/>
            <person name="Lindquist E."/>
            <person name="Daum C."/>
            <person name="Ramamoorthy G.K."/>
            <person name="Gryganskyi A."/>
            <person name="Culley D."/>
            <person name="Magnuson J.K."/>
            <person name="James T.Y."/>
            <person name="O'Malley M.A."/>
            <person name="Stajich J.E."/>
            <person name="Spatafora J.W."/>
            <person name="Visel A."/>
            <person name="Grigoriev I.V."/>
        </authorList>
    </citation>
    <scope>NUCLEOTIDE SEQUENCE [LARGE SCALE GENOMIC DNA]</scope>
    <source>
        <strain evidence="3 4">JEL800</strain>
    </source>
</reference>
<gene>
    <name evidence="3" type="ORF">BCR33DRAFT_719003</name>
</gene>
<proteinExistence type="predicted"/>
<name>A0A1Y2C2Z0_9FUNG</name>
<feature type="compositionally biased region" description="Basic and acidic residues" evidence="1">
    <location>
        <begin position="296"/>
        <end position="310"/>
    </location>
</feature>
<keyword evidence="2" id="KW-0472">Membrane</keyword>
<comment type="caution">
    <text evidence="3">The sequence shown here is derived from an EMBL/GenBank/DDBJ whole genome shotgun (WGS) entry which is preliminary data.</text>
</comment>
<evidence type="ECO:0000313" key="4">
    <source>
        <dbReference type="Proteomes" id="UP000193642"/>
    </source>
</evidence>
<dbReference type="AlphaFoldDB" id="A0A1Y2C2Z0"/>
<feature type="compositionally biased region" description="Low complexity" evidence="1">
    <location>
        <begin position="253"/>
        <end position="264"/>
    </location>
</feature>